<accession>A0ABV6SNW3</accession>
<dbReference type="RefSeq" id="WP_376945509.1">
    <property type="nucleotide sequence ID" value="NZ_CP171449.1"/>
</dbReference>
<dbReference type="InterPro" id="IPR036942">
    <property type="entry name" value="Beta-barrel_TonB_sf"/>
</dbReference>
<keyword evidence="2" id="KW-0472">Membrane</keyword>
<sequence length="92" mass="10226">MNRGLELSANGEILPSLSIYGGATWLDPRLRDTAREDTSDKRIVSVPTIQANFQDNVARVRRALEGVPAEKRRRLYHCMGDPLSTSGRSSLN</sequence>
<gene>
    <name evidence="4" type="ORF">ACFFGX_10530</name>
</gene>
<comment type="caution">
    <text evidence="4">The sequence shown here is derived from an EMBL/GenBank/DDBJ whole genome shotgun (WGS) entry which is preliminary data.</text>
</comment>
<protein>
    <submittedName>
        <fullName evidence="4">Uncharacterized protein</fullName>
    </submittedName>
</protein>
<dbReference type="Proteomes" id="UP001589891">
    <property type="component" value="Unassembled WGS sequence"/>
</dbReference>
<evidence type="ECO:0000256" key="3">
    <source>
        <dbReference type="ARBA" id="ARBA00023237"/>
    </source>
</evidence>
<proteinExistence type="predicted"/>
<keyword evidence="5" id="KW-1185">Reference proteome</keyword>
<dbReference type="Gene3D" id="2.40.170.20">
    <property type="entry name" value="TonB-dependent receptor, beta-barrel domain"/>
    <property type="match status" value="1"/>
</dbReference>
<keyword evidence="3" id="KW-0998">Cell outer membrane</keyword>
<dbReference type="SUPFAM" id="SSF56935">
    <property type="entry name" value="Porins"/>
    <property type="match status" value="1"/>
</dbReference>
<evidence type="ECO:0000256" key="2">
    <source>
        <dbReference type="ARBA" id="ARBA00023136"/>
    </source>
</evidence>
<reference evidence="4 5" key="1">
    <citation type="submission" date="2024-09" db="EMBL/GenBank/DDBJ databases">
        <authorList>
            <person name="Sun Q."/>
            <person name="Mori K."/>
        </authorList>
    </citation>
    <scope>NUCLEOTIDE SEQUENCE [LARGE SCALE GENOMIC DNA]</scope>
    <source>
        <strain evidence="4 5">NCAIM B.01794</strain>
    </source>
</reference>
<evidence type="ECO:0000313" key="5">
    <source>
        <dbReference type="Proteomes" id="UP001589891"/>
    </source>
</evidence>
<evidence type="ECO:0000313" key="4">
    <source>
        <dbReference type="EMBL" id="MFC0709980.1"/>
    </source>
</evidence>
<name>A0ABV6SNW3_AZOPA</name>
<evidence type="ECO:0000256" key="1">
    <source>
        <dbReference type="ARBA" id="ARBA00004442"/>
    </source>
</evidence>
<organism evidence="4 5">
    <name type="scientific">Azorhizophilus paspali</name>
    <name type="common">Azotobacter paspali</name>
    <dbReference type="NCBI Taxonomy" id="69963"/>
    <lineage>
        <taxon>Bacteria</taxon>
        <taxon>Pseudomonadati</taxon>
        <taxon>Pseudomonadota</taxon>
        <taxon>Gammaproteobacteria</taxon>
        <taxon>Pseudomonadales</taxon>
        <taxon>Pseudomonadaceae</taxon>
        <taxon>Azorhizophilus</taxon>
    </lineage>
</organism>
<comment type="subcellular location">
    <subcellularLocation>
        <location evidence="1">Cell outer membrane</location>
    </subcellularLocation>
</comment>
<dbReference type="EMBL" id="JBHLSS010000063">
    <property type="protein sequence ID" value="MFC0709980.1"/>
    <property type="molecule type" value="Genomic_DNA"/>
</dbReference>